<dbReference type="InterPro" id="IPR027546">
    <property type="entry name" value="Sirtuin_class_III"/>
</dbReference>
<comment type="caution">
    <text evidence="3 4">Lacks conserved residue(s) required for the propagation of feature annotation.</text>
</comment>
<dbReference type="InterPro" id="IPR050134">
    <property type="entry name" value="NAD-dep_sirtuin_deacylases"/>
</dbReference>
<comment type="catalytic activity">
    <reaction evidence="3">
        <text>N(6)-succinyl-L-lysyl-[protein] + NAD(+) + H2O = 2''-O-succinyl-ADP-D-ribose + nicotinamide + L-lysyl-[protein]</text>
        <dbReference type="Rhea" id="RHEA:47668"/>
        <dbReference type="Rhea" id="RHEA-COMP:9752"/>
        <dbReference type="Rhea" id="RHEA-COMP:11877"/>
        <dbReference type="ChEBI" id="CHEBI:15377"/>
        <dbReference type="ChEBI" id="CHEBI:17154"/>
        <dbReference type="ChEBI" id="CHEBI:29969"/>
        <dbReference type="ChEBI" id="CHEBI:57540"/>
        <dbReference type="ChEBI" id="CHEBI:87830"/>
        <dbReference type="ChEBI" id="CHEBI:87832"/>
    </reaction>
</comment>
<dbReference type="InterPro" id="IPR003000">
    <property type="entry name" value="Sirtuin"/>
</dbReference>
<comment type="caution">
    <text evidence="6">The sequence shown here is derived from an EMBL/GenBank/DDBJ whole genome shotgun (WGS) entry which is preliminary data.</text>
</comment>
<dbReference type="EMBL" id="JACOOH010000011">
    <property type="protein sequence ID" value="MBC5623499.1"/>
    <property type="molecule type" value="Genomic_DNA"/>
</dbReference>
<feature type="active site" description="Proton acceptor" evidence="3">
    <location>
        <position position="104"/>
    </location>
</feature>
<dbReference type="RefSeq" id="WP_099291934.1">
    <property type="nucleotide sequence ID" value="NZ_JACOOH010000011.1"/>
</dbReference>
<dbReference type="InterPro" id="IPR026590">
    <property type="entry name" value="Ssirtuin_cat_dom"/>
</dbReference>
<dbReference type="PROSITE" id="PS50305">
    <property type="entry name" value="SIRTUIN"/>
    <property type="match status" value="1"/>
</dbReference>
<feature type="binding site" evidence="3">
    <location>
        <begin position="9"/>
        <end position="28"/>
    </location>
    <ligand>
        <name>NAD(+)</name>
        <dbReference type="ChEBI" id="CHEBI:57540"/>
    </ligand>
</feature>
<evidence type="ECO:0000259" key="5">
    <source>
        <dbReference type="PROSITE" id="PS50305"/>
    </source>
</evidence>
<feature type="domain" description="Deacetylase sirtuin-type" evidence="5">
    <location>
        <begin position="1"/>
        <end position="228"/>
    </location>
</feature>
<dbReference type="InterPro" id="IPR029035">
    <property type="entry name" value="DHS-like_NAD/FAD-binding_dom"/>
</dbReference>
<dbReference type="PANTHER" id="PTHR11085">
    <property type="entry name" value="NAD-DEPENDENT PROTEIN DEACYLASE SIRTUIN-5, MITOCHONDRIAL-RELATED"/>
    <property type="match status" value="1"/>
</dbReference>
<evidence type="ECO:0000313" key="7">
    <source>
        <dbReference type="Proteomes" id="UP000646484"/>
    </source>
</evidence>
<gene>
    <name evidence="3" type="primary">cobB</name>
    <name evidence="6" type="ORF">H8S64_20590</name>
</gene>
<feature type="binding site" evidence="3">
    <location>
        <position position="53"/>
    </location>
    <ligand>
        <name>substrate</name>
    </ligand>
</feature>
<dbReference type="Gene3D" id="3.40.50.1220">
    <property type="entry name" value="TPP-binding domain"/>
    <property type="match status" value="1"/>
</dbReference>
<dbReference type="Proteomes" id="UP000646484">
    <property type="component" value="Unassembled WGS sequence"/>
</dbReference>
<reference evidence="6 7" key="1">
    <citation type="submission" date="2020-08" db="EMBL/GenBank/DDBJ databases">
        <title>Genome public.</title>
        <authorList>
            <person name="Liu C."/>
            <person name="Sun Q."/>
        </authorList>
    </citation>
    <scope>NUCLEOTIDE SEQUENCE [LARGE SCALE GENOMIC DNA]</scope>
    <source>
        <strain evidence="6 7">NSJ-56</strain>
    </source>
</reference>
<evidence type="ECO:0000256" key="3">
    <source>
        <dbReference type="HAMAP-Rule" id="MF_01121"/>
    </source>
</evidence>
<dbReference type="Pfam" id="PF02146">
    <property type="entry name" value="SIR2"/>
    <property type="match status" value="1"/>
</dbReference>
<keyword evidence="2 3" id="KW-0520">NAD</keyword>
<name>A0ABR7D6C3_9BACT</name>
<sequence length="231" mass="25955">MKKLVILTGAGMSAESGIRTFRDSDGLWEEYNVMDVCTPEAWERDPELVNRFYNERRKQLYEAQPNNGHYGLADLEKDYDVQIITQNIDDLHERAGSTKVLHLHGELKKVRSSRNPNLIYDLDGWELKFGTKADDGSILRPHIVWFGEAVPNIEPAIDLVRQADILVIIGTSLAVYPAASLLHYAPAGCRILLIDPKVPESVRTSKIEFIEKGASEGVKILKEKLATISDL</sequence>
<evidence type="ECO:0000256" key="1">
    <source>
        <dbReference type="ARBA" id="ARBA00022679"/>
    </source>
</evidence>
<feature type="binding site" evidence="3">
    <location>
        <begin position="86"/>
        <end position="89"/>
    </location>
    <ligand>
        <name>NAD(+)</name>
        <dbReference type="ChEBI" id="CHEBI:57540"/>
    </ligand>
</feature>
<feature type="binding site" evidence="3">
    <location>
        <position position="210"/>
    </location>
    <ligand>
        <name>NAD(+)</name>
        <dbReference type="ChEBI" id="CHEBI:57540"/>
    </ligand>
</feature>
<comment type="similarity">
    <text evidence="3">Belongs to the sirtuin family. Class III subfamily.</text>
</comment>
<dbReference type="SUPFAM" id="SSF52467">
    <property type="entry name" value="DHS-like NAD/FAD-binding domain"/>
    <property type="match status" value="1"/>
</dbReference>
<organism evidence="6 7">
    <name type="scientific">Butyricimonas hominis</name>
    <dbReference type="NCBI Taxonomy" id="2763032"/>
    <lineage>
        <taxon>Bacteria</taxon>
        <taxon>Pseudomonadati</taxon>
        <taxon>Bacteroidota</taxon>
        <taxon>Bacteroidia</taxon>
        <taxon>Bacteroidales</taxon>
        <taxon>Odoribacteraceae</taxon>
        <taxon>Butyricimonas</taxon>
    </lineage>
</organism>
<feature type="binding site" evidence="3">
    <location>
        <begin position="170"/>
        <end position="172"/>
    </location>
    <ligand>
        <name>NAD(+)</name>
        <dbReference type="ChEBI" id="CHEBI:57540"/>
    </ligand>
</feature>
<keyword evidence="1" id="KW-0808">Transferase</keyword>
<dbReference type="PANTHER" id="PTHR11085:SF4">
    <property type="entry name" value="NAD-DEPENDENT PROTEIN DEACYLASE"/>
    <property type="match status" value="1"/>
</dbReference>
<protein>
    <recommendedName>
        <fullName evidence="3">NAD-dependent protein deacylase</fullName>
        <ecNumber evidence="3">2.3.1.286</ecNumber>
    </recommendedName>
    <alternativeName>
        <fullName evidence="3">Regulatory protein SIR2 homolog</fullName>
    </alternativeName>
</protein>
<dbReference type="HAMAP" id="MF_01121">
    <property type="entry name" value="Sirtuin_ClassIII"/>
    <property type="match status" value="1"/>
</dbReference>
<dbReference type="EC" id="2.3.1.286" evidence="3"/>
<feature type="binding site" evidence="3">
    <location>
        <position position="56"/>
    </location>
    <ligand>
        <name>substrate</name>
    </ligand>
</feature>
<evidence type="ECO:0000313" key="6">
    <source>
        <dbReference type="EMBL" id="MBC5623499.1"/>
    </source>
</evidence>
<keyword evidence="7" id="KW-1185">Reference proteome</keyword>
<proteinExistence type="inferred from homology"/>
<evidence type="ECO:0000256" key="4">
    <source>
        <dbReference type="PROSITE-ProRule" id="PRU00236"/>
    </source>
</evidence>
<evidence type="ECO:0000256" key="2">
    <source>
        <dbReference type="ARBA" id="ARBA00023027"/>
    </source>
</evidence>
<comment type="subcellular location">
    <subcellularLocation>
        <location evidence="3">Cytoplasm</location>
    </subcellularLocation>
</comment>
<keyword evidence="3" id="KW-0963">Cytoplasm</keyword>
<accession>A0ABR7D6C3</accession>
<dbReference type="CDD" id="cd01412">
    <property type="entry name" value="SIRT5_Af1_CobB"/>
    <property type="match status" value="1"/>
</dbReference>
<comment type="domain">
    <text evidence="3">2 residues (Tyr-53 and Arg-56) present in a large hydrophobic pocket are probably involved in substrate specificity. They are important for desuccinylation activity, but dispensable for deacetylation activity.</text>
</comment>
<dbReference type="Gene3D" id="3.30.1600.10">
    <property type="entry name" value="SIR2/SIRT2 'Small Domain"/>
    <property type="match status" value="1"/>
</dbReference>
<comment type="function">
    <text evidence="3">NAD-dependent lysine deacetylase and desuccinylase that specifically removes acetyl and succinyl groups on target proteins. Modulates the activities of several proteins which are inactive in their acylated form.</text>
</comment>
<dbReference type="InterPro" id="IPR026591">
    <property type="entry name" value="Sirtuin_cat_small_dom_sf"/>
</dbReference>
<comment type="catalytic activity">
    <reaction evidence="3">
        <text>N(6)-acetyl-L-lysyl-[protein] + NAD(+) + H2O = 2''-O-acetyl-ADP-D-ribose + nicotinamide + L-lysyl-[protein]</text>
        <dbReference type="Rhea" id="RHEA:43636"/>
        <dbReference type="Rhea" id="RHEA-COMP:9752"/>
        <dbReference type="Rhea" id="RHEA-COMP:10731"/>
        <dbReference type="ChEBI" id="CHEBI:15377"/>
        <dbReference type="ChEBI" id="CHEBI:17154"/>
        <dbReference type="ChEBI" id="CHEBI:29969"/>
        <dbReference type="ChEBI" id="CHEBI:57540"/>
        <dbReference type="ChEBI" id="CHEBI:61930"/>
        <dbReference type="ChEBI" id="CHEBI:83767"/>
        <dbReference type="EC" id="2.3.1.286"/>
    </reaction>
</comment>